<comment type="caution">
    <text evidence="2">The sequence shown here is derived from an EMBL/GenBank/DDBJ whole genome shotgun (WGS) entry which is preliminary data.</text>
</comment>
<evidence type="ECO:0000313" key="2">
    <source>
        <dbReference type="EMBL" id="MCI07135.1"/>
    </source>
</evidence>
<evidence type="ECO:0000313" key="3">
    <source>
        <dbReference type="Proteomes" id="UP000265520"/>
    </source>
</evidence>
<feature type="compositionally biased region" description="Polar residues" evidence="1">
    <location>
        <begin position="1"/>
        <end position="12"/>
    </location>
</feature>
<evidence type="ECO:0000256" key="1">
    <source>
        <dbReference type="SAM" id="MobiDB-lite"/>
    </source>
</evidence>
<accession>A0A392P894</accession>
<feature type="region of interest" description="Disordered" evidence="1">
    <location>
        <begin position="1"/>
        <end position="66"/>
    </location>
</feature>
<proteinExistence type="predicted"/>
<dbReference type="AlphaFoldDB" id="A0A392P894"/>
<organism evidence="2 3">
    <name type="scientific">Trifolium medium</name>
    <dbReference type="NCBI Taxonomy" id="97028"/>
    <lineage>
        <taxon>Eukaryota</taxon>
        <taxon>Viridiplantae</taxon>
        <taxon>Streptophyta</taxon>
        <taxon>Embryophyta</taxon>
        <taxon>Tracheophyta</taxon>
        <taxon>Spermatophyta</taxon>
        <taxon>Magnoliopsida</taxon>
        <taxon>eudicotyledons</taxon>
        <taxon>Gunneridae</taxon>
        <taxon>Pentapetalae</taxon>
        <taxon>rosids</taxon>
        <taxon>fabids</taxon>
        <taxon>Fabales</taxon>
        <taxon>Fabaceae</taxon>
        <taxon>Papilionoideae</taxon>
        <taxon>50 kb inversion clade</taxon>
        <taxon>NPAAA clade</taxon>
        <taxon>Hologalegina</taxon>
        <taxon>IRL clade</taxon>
        <taxon>Trifolieae</taxon>
        <taxon>Trifolium</taxon>
    </lineage>
</organism>
<dbReference type="EMBL" id="LXQA010064319">
    <property type="protein sequence ID" value="MCI07135.1"/>
    <property type="molecule type" value="Genomic_DNA"/>
</dbReference>
<name>A0A392P894_9FABA</name>
<sequence>TDPDTSTPNPLQTSPSPSVTDSLDDTSDSPPIVNNDTHSTPTPDNTIPDQPSSNTELGVFMVHELH</sequence>
<dbReference type="Proteomes" id="UP000265520">
    <property type="component" value="Unassembled WGS sequence"/>
</dbReference>
<feature type="compositionally biased region" description="Polar residues" evidence="1">
    <location>
        <begin position="32"/>
        <end position="56"/>
    </location>
</feature>
<feature type="non-terminal residue" evidence="2">
    <location>
        <position position="1"/>
    </location>
</feature>
<reference evidence="2 3" key="1">
    <citation type="journal article" date="2018" name="Front. Plant Sci.">
        <title>Red Clover (Trifolium pratense) and Zigzag Clover (T. medium) - A Picture of Genomic Similarities and Differences.</title>
        <authorList>
            <person name="Dluhosova J."/>
            <person name="Istvanek J."/>
            <person name="Nedelnik J."/>
            <person name="Repkova J."/>
        </authorList>
    </citation>
    <scope>NUCLEOTIDE SEQUENCE [LARGE SCALE GENOMIC DNA]</scope>
    <source>
        <strain evidence="3">cv. 10/8</strain>
        <tissue evidence="2">Leaf</tissue>
    </source>
</reference>
<keyword evidence="3" id="KW-1185">Reference proteome</keyword>
<protein>
    <submittedName>
        <fullName evidence="2">Uncharacterized protein</fullName>
    </submittedName>
</protein>